<keyword evidence="3" id="KW-0653">Protein transport</keyword>
<proteinExistence type="predicted"/>
<keyword evidence="7" id="KW-1185">Reference proteome</keyword>
<evidence type="ECO:0000313" key="6">
    <source>
        <dbReference type="EMBL" id="WVZ23279.1"/>
    </source>
</evidence>
<feature type="domain" description="GAE" evidence="5">
    <location>
        <begin position="1"/>
        <end position="65"/>
    </location>
</feature>
<dbReference type="EMBL" id="CP144700">
    <property type="protein sequence ID" value="WVZ23279.1"/>
    <property type="molecule type" value="Genomic_DNA"/>
</dbReference>
<keyword evidence="4" id="KW-0333">Golgi apparatus</keyword>
<reference evidence="6 7" key="1">
    <citation type="journal article" date="2023" name="Life. Sci Alliance">
        <title>Evolutionary insights into 3D genome organization and epigenetic landscape of Vigna mungo.</title>
        <authorList>
            <person name="Junaid A."/>
            <person name="Singh B."/>
            <person name="Bhatia S."/>
        </authorList>
    </citation>
    <scope>NUCLEOTIDE SEQUENCE [LARGE SCALE GENOMIC DNA]</scope>
    <source>
        <strain evidence="6">Urdbean</strain>
    </source>
</reference>
<evidence type="ECO:0000256" key="4">
    <source>
        <dbReference type="ARBA" id="ARBA00023034"/>
    </source>
</evidence>
<name>A0AAQ3P8I2_VIGMU</name>
<accession>A0AAQ3P8I2</accession>
<sequence length="604" mass="66844">MTFLQLHLNPASGNILTASGKESITQNMRLTNSQHGKKSLVMRIKVSYKINGKETVEVGQINNFPQGNIFRVLISPFHCPCLSVWLFSSFFPIADPILFVLLFAFVAGESEESSLVVLSDLFDLVWLSPPFGSKWQLTVRHSFSTNYISTLTKELTQEQRSMICGTPFGSFVEVWLCEKLIPPQGEIHKSPRILHLMNVHLGDNIVKQAMESGVVVDEFDVGGSKDFKDDEPTMESKADKSASAKNVMQTLVRQQKLVAELKMKVVELDKEVAFENVAREDPWFSPGGFSPEGISSRTMSTSAAAFQTFVRRIVFWGWIADLKDPKFVGGRCYVERKWLDKILGELHPSQGTQFLYTGHHWVKSSLVGIIGEAFDDFWLRMCVGEGLMLGDSGGMKCWVNCSENACGHHWVKSSLVGIIGEVFGDFWLRMCVGEGLMLGDSGGMNPSQDTQFLYTGHHWVKSSLVGIIGEEGLMLGDSGGMKKSFTGHPVFVHMAPLWQIFTCGHNCSFWGPSIPCRKVVNDYANEFGILYKKSFTGHPGHHWVKSSLVGIIGEEGLMLGDSGGMNPSQGTQFLYTGHHWVKSSLVGIIGEEGLMLGDSGGMKS</sequence>
<dbReference type="InterPro" id="IPR008152">
    <property type="entry name" value="Clathrin_a/b/g-adaptin_app_Ig"/>
</dbReference>
<dbReference type="SUPFAM" id="SSF49348">
    <property type="entry name" value="Clathrin adaptor appendage domain"/>
    <property type="match status" value="1"/>
</dbReference>
<evidence type="ECO:0000256" key="3">
    <source>
        <dbReference type="ARBA" id="ARBA00022927"/>
    </source>
</evidence>
<organism evidence="6 7">
    <name type="scientific">Vigna mungo</name>
    <name type="common">Black gram</name>
    <name type="synonym">Phaseolus mungo</name>
    <dbReference type="NCBI Taxonomy" id="3915"/>
    <lineage>
        <taxon>Eukaryota</taxon>
        <taxon>Viridiplantae</taxon>
        <taxon>Streptophyta</taxon>
        <taxon>Embryophyta</taxon>
        <taxon>Tracheophyta</taxon>
        <taxon>Spermatophyta</taxon>
        <taxon>Magnoliopsida</taxon>
        <taxon>eudicotyledons</taxon>
        <taxon>Gunneridae</taxon>
        <taxon>Pentapetalae</taxon>
        <taxon>rosids</taxon>
        <taxon>fabids</taxon>
        <taxon>Fabales</taxon>
        <taxon>Fabaceae</taxon>
        <taxon>Papilionoideae</taxon>
        <taxon>50 kb inversion clade</taxon>
        <taxon>NPAAA clade</taxon>
        <taxon>indigoferoid/millettioid clade</taxon>
        <taxon>Phaseoleae</taxon>
        <taxon>Vigna</taxon>
    </lineage>
</organism>
<dbReference type="Pfam" id="PF02883">
    <property type="entry name" value="Alpha_adaptinC2"/>
    <property type="match status" value="1"/>
</dbReference>
<dbReference type="GO" id="GO:0016192">
    <property type="term" value="P:vesicle-mediated transport"/>
    <property type="evidence" value="ECO:0007669"/>
    <property type="project" value="InterPro"/>
</dbReference>
<evidence type="ECO:0000256" key="2">
    <source>
        <dbReference type="ARBA" id="ARBA00022448"/>
    </source>
</evidence>
<dbReference type="GO" id="GO:0005794">
    <property type="term" value="C:Golgi apparatus"/>
    <property type="evidence" value="ECO:0007669"/>
    <property type="project" value="UniProtKB-SubCell"/>
</dbReference>
<dbReference type="InterPro" id="IPR013041">
    <property type="entry name" value="Clathrin_app_Ig-like_sf"/>
</dbReference>
<comment type="subcellular location">
    <subcellularLocation>
        <location evidence="1">Golgi apparatus</location>
    </subcellularLocation>
</comment>
<evidence type="ECO:0000256" key="1">
    <source>
        <dbReference type="ARBA" id="ARBA00004555"/>
    </source>
</evidence>
<protein>
    <recommendedName>
        <fullName evidence="5">GAE domain-containing protein</fullName>
    </recommendedName>
</protein>
<dbReference type="PROSITE" id="PS50180">
    <property type="entry name" value="GAE"/>
    <property type="match status" value="1"/>
</dbReference>
<dbReference type="InterPro" id="IPR008153">
    <property type="entry name" value="GAE_dom"/>
</dbReference>
<keyword evidence="2" id="KW-0813">Transport</keyword>
<gene>
    <name evidence="6" type="ORF">V8G54_001823</name>
</gene>
<evidence type="ECO:0000259" key="5">
    <source>
        <dbReference type="PROSITE" id="PS50180"/>
    </source>
</evidence>
<dbReference type="Gene3D" id="2.60.40.1230">
    <property type="match status" value="1"/>
</dbReference>
<dbReference type="AlphaFoldDB" id="A0AAQ3P8I2"/>
<evidence type="ECO:0000313" key="7">
    <source>
        <dbReference type="Proteomes" id="UP001374535"/>
    </source>
</evidence>
<dbReference type="Proteomes" id="UP001374535">
    <property type="component" value="Chromosome 1"/>
</dbReference>
<dbReference type="GO" id="GO:0006886">
    <property type="term" value="P:intracellular protein transport"/>
    <property type="evidence" value="ECO:0007669"/>
    <property type="project" value="InterPro"/>
</dbReference>